<protein>
    <recommendedName>
        <fullName evidence="1">Heterokaryon incompatibility domain-containing protein</fullName>
    </recommendedName>
</protein>
<gene>
    <name evidence="2" type="ORF">FHL15_010702</name>
</gene>
<dbReference type="PANTHER" id="PTHR33112:SF16">
    <property type="entry name" value="HETEROKARYON INCOMPATIBILITY DOMAIN-CONTAINING PROTEIN"/>
    <property type="match status" value="1"/>
</dbReference>
<proteinExistence type="predicted"/>
<name>A0A553HKC2_9PEZI</name>
<dbReference type="STRING" id="2512241.A0A553HKC2"/>
<reference evidence="3" key="1">
    <citation type="submission" date="2019-06" db="EMBL/GenBank/DDBJ databases">
        <title>Draft genome sequence of the griseofulvin-producing fungus Xylaria cubensis strain G536.</title>
        <authorList>
            <person name="Mead M.E."/>
            <person name="Raja H.A."/>
            <person name="Steenwyk J.L."/>
            <person name="Knowles S.L."/>
            <person name="Oberlies N.H."/>
            <person name="Rokas A."/>
        </authorList>
    </citation>
    <scope>NUCLEOTIDE SEQUENCE [LARGE SCALE GENOMIC DNA]</scope>
    <source>
        <strain evidence="3">G536</strain>
    </source>
</reference>
<dbReference type="Proteomes" id="UP000319160">
    <property type="component" value="Unassembled WGS sequence"/>
</dbReference>
<comment type="caution">
    <text evidence="2">The sequence shown here is derived from an EMBL/GenBank/DDBJ whole genome shotgun (WGS) entry which is preliminary data.</text>
</comment>
<evidence type="ECO:0000259" key="1">
    <source>
        <dbReference type="Pfam" id="PF06985"/>
    </source>
</evidence>
<dbReference type="Pfam" id="PF06985">
    <property type="entry name" value="HET"/>
    <property type="match status" value="1"/>
</dbReference>
<evidence type="ECO:0000313" key="2">
    <source>
        <dbReference type="EMBL" id="TRX88389.1"/>
    </source>
</evidence>
<dbReference type="EMBL" id="VFLP01000089">
    <property type="protein sequence ID" value="TRX88389.1"/>
    <property type="molecule type" value="Genomic_DNA"/>
</dbReference>
<keyword evidence="3" id="KW-1185">Reference proteome</keyword>
<dbReference type="AlphaFoldDB" id="A0A553HKC2"/>
<dbReference type="InterPro" id="IPR010730">
    <property type="entry name" value="HET"/>
</dbReference>
<accession>A0A553HKC2</accession>
<sequence length="725" mass="82990">MRRICIEKLAFDSEGDDVNVDCQPEVILYITSKTSRFVQNSVNPQWVKLGHNKRSPWVLTTAGSSISTGQNHTRLKTFSAVSPSFQWAVARRWMTVCENEHENCRENKAKKLPTNFRLVDIELKCVIDAHVEPYLPFIALSYVWGADPSSEITARRDNLQYLKQPGSLCHLPQTISHAMEVCKRLDQRYLWVDRLCIVQDDKEDKYGQIRSLEAIYTRAKIVIVAACGDSIHSGLTGVNDDFPRDRYQISTDVFGFTMANQLHGFEIATQSVWNERAWTYQEAILARRKLYFTPAEIWFECAEGVQRENAFSVDRKSKEPQGNRLRLYNKRNGAGSTHDDYEDYRRHLERYSRRGLTYPSDVYHAFHGIEDAFYSEGGTIFGLPEPDFSRALLWYPYDWSDHLQMRRPSDKDMLLPSWSWASLIGHIATFGLYGHPNNRALQRGSFYCSLCEWFTRNGDNNGQQSIRRINAINDNKVWSQLDEVWAEQDHTDKSQPDFDIFHDTPDYRQFLALAWAKGCIESEAPTNPLVSLCGSALSAENLASRWPTVEAFWAEVRHGTHHTQTPYGMPNLHPGYLLTRTQCSVLRVEHNGSTENFRGNVYVPNVHFLINLPQNVSEIIGSLLGTVEYRLRDTAMPDRADDVNFIALAVGSMPVYVSSIVDEIALKKNCFHTDRPERLLQFAQPGVVVMAVTWDGPIARRLALGWVTLQGWVDSKPEFKTVILA</sequence>
<evidence type="ECO:0000313" key="3">
    <source>
        <dbReference type="Proteomes" id="UP000319160"/>
    </source>
</evidence>
<organism evidence="2 3">
    <name type="scientific">Xylaria flabelliformis</name>
    <dbReference type="NCBI Taxonomy" id="2512241"/>
    <lineage>
        <taxon>Eukaryota</taxon>
        <taxon>Fungi</taxon>
        <taxon>Dikarya</taxon>
        <taxon>Ascomycota</taxon>
        <taxon>Pezizomycotina</taxon>
        <taxon>Sordariomycetes</taxon>
        <taxon>Xylariomycetidae</taxon>
        <taxon>Xylariales</taxon>
        <taxon>Xylariaceae</taxon>
        <taxon>Xylaria</taxon>
    </lineage>
</organism>
<dbReference type="OrthoDB" id="2958217at2759"/>
<dbReference type="PANTHER" id="PTHR33112">
    <property type="entry name" value="DOMAIN PROTEIN, PUTATIVE-RELATED"/>
    <property type="match status" value="1"/>
</dbReference>
<feature type="domain" description="Heterokaryon incompatibility" evidence="1">
    <location>
        <begin position="137"/>
        <end position="282"/>
    </location>
</feature>